<dbReference type="GO" id="GO:0090537">
    <property type="term" value="C:CERF complex"/>
    <property type="evidence" value="ECO:0007669"/>
    <property type="project" value="InterPro"/>
</dbReference>
<dbReference type="InterPro" id="IPR029614">
    <property type="entry name" value="CECR2"/>
</dbReference>
<dbReference type="EMBL" id="OC316929">
    <property type="protein sequence ID" value="CAD7394307.1"/>
    <property type="molecule type" value="Genomic_DNA"/>
</dbReference>
<evidence type="ECO:0000256" key="1">
    <source>
        <dbReference type="SAM" id="MobiDB-lite"/>
    </source>
</evidence>
<evidence type="ECO:0008006" key="3">
    <source>
        <dbReference type="Google" id="ProtNLM"/>
    </source>
</evidence>
<feature type="region of interest" description="Disordered" evidence="1">
    <location>
        <begin position="185"/>
        <end position="226"/>
    </location>
</feature>
<dbReference type="PANTHER" id="PTHR47092">
    <property type="entry name" value="CAT EYE SYNDROME CRITICAL REGION PROTEIN 2"/>
    <property type="match status" value="1"/>
</dbReference>
<feature type="compositionally biased region" description="Basic residues" evidence="1">
    <location>
        <begin position="190"/>
        <end position="213"/>
    </location>
</feature>
<evidence type="ECO:0000313" key="2">
    <source>
        <dbReference type="EMBL" id="CAD7394307.1"/>
    </source>
</evidence>
<protein>
    <recommendedName>
        <fullName evidence="3">Cat eye syndrome critical region protein 2</fullName>
    </recommendedName>
</protein>
<dbReference type="PANTHER" id="PTHR47092:SF1">
    <property type="entry name" value="CHROMATIN REMODELING REGULATOR CECR2"/>
    <property type="match status" value="1"/>
</dbReference>
<sequence>MQYEAGGPPMKQTGGYPINFSLDPHIQSWWEVPSIAHFCSLFRAAFNLLDFDIEELEEALLTDGAEDSGSSLLQELIVRLLCGCLGNNEISTFNYQMFLRRLFRQKCQEYGRDNPFNTDMDFQFLPLRTKVEILHALCDFRLDGEDVQDLLKNLESDSLRVEPLGHDENNSAFWYFYGTRLYREDFPKNPQKKKPKERRKKGREDKRRKKHLVKSPAESESDEGPSMGTGIWQVICFTEEDWDKVTGNFKDSISKTERSLYRTLSEDFLPEIPRLFAEKERLQRFIELPSFKRISGTQRHST</sequence>
<dbReference type="AlphaFoldDB" id="A0A7R9GQZ9"/>
<proteinExistence type="predicted"/>
<name>A0A7R9GQZ9_TIMCR</name>
<accession>A0A7R9GQZ9</accession>
<organism evidence="2">
    <name type="scientific">Timema cristinae</name>
    <name type="common">Walking stick</name>
    <dbReference type="NCBI Taxonomy" id="61476"/>
    <lineage>
        <taxon>Eukaryota</taxon>
        <taxon>Metazoa</taxon>
        <taxon>Ecdysozoa</taxon>
        <taxon>Arthropoda</taxon>
        <taxon>Hexapoda</taxon>
        <taxon>Insecta</taxon>
        <taxon>Pterygota</taxon>
        <taxon>Neoptera</taxon>
        <taxon>Polyneoptera</taxon>
        <taxon>Phasmatodea</taxon>
        <taxon>Timematodea</taxon>
        <taxon>Timematoidea</taxon>
        <taxon>Timematidae</taxon>
        <taxon>Timema</taxon>
    </lineage>
</organism>
<dbReference type="GO" id="GO:0006338">
    <property type="term" value="P:chromatin remodeling"/>
    <property type="evidence" value="ECO:0007669"/>
    <property type="project" value="InterPro"/>
</dbReference>
<reference evidence="2" key="1">
    <citation type="submission" date="2020-11" db="EMBL/GenBank/DDBJ databases">
        <authorList>
            <person name="Tran Van P."/>
        </authorList>
    </citation>
    <scope>NUCLEOTIDE SEQUENCE</scope>
</reference>
<gene>
    <name evidence="2" type="ORF">TCEB3V08_LOCUS2234</name>
</gene>